<protein>
    <submittedName>
        <fullName evidence="1">Uncharacterized protein</fullName>
    </submittedName>
</protein>
<reference evidence="1" key="1">
    <citation type="submission" date="2023-04" db="EMBL/GenBank/DDBJ databases">
        <title>Draft Genome sequencing of Naganishia species isolated from polar environments using Oxford Nanopore Technology.</title>
        <authorList>
            <person name="Leo P."/>
            <person name="Venkateswaran K."/>
        </authorList>
    </citation>
    <scope>NUCLEOTIDE SEQUENCE</scope>
    <source>
        <strain evidence="1">DBVPG 5303</strain>
    </source>
</reference>
<organism evidence="1 2">
    <name type="scientific">Naganishia onofrii</name>
    <dbReference type="NCBI Taxonomy" id="1851511"/>
    <lineage>
        <taxon>Eukaryota</taxon>
        <taxon>Fungi</taxon>
        <taxon>Dikarya</taxon>
        <taxon>Basidiomycota</taxon>
        <taxon>Agaricomycotina</taxon>
        <taxon>Tremellomycetes</taxon>
        <taxon>Filobasidiales</taxon>
        <taxon>Filobasidiaceae</taxon>
        <taxon>Naganishia</taxon>
    </lineage>
</organism>
<comment type="caution">
    <text evidence="1">The sequence shown here is derived from an EMBL/GenBank/DDBJ whole genome shotgun (WGS) entry which is preliminary data.</text>
</comment>
<name>A0ACC2XJ25_9TREE</name>
<dbReference type="Proteomes" id="UP001234202">
    <property type="component" value="Unassembled WGS sequence"/>
</dbReference>
<gene>
    <name evidence="1" type="ORF">QFC24_003806</name>
</gene>
<sequence length="306" mass="32602">MSTGRQVPSSLKSINRVLLTLSYQFRGGAGNAVRSPSRPAVLAGGEPLIPGSERGRTVGPREPSVDRVTHAGRGGAGNTRSPSTNGRVDLAREEALEQKVLAERRGRELAADIPISTGRGGAGNIGGSRSRSRQRRAGEAIPEHLGYHKDIDVSRTTTRTTAAGQPAYVSGGRGGYGNIIPESELTPEERARREAEAKQEAAIWEKHRQEHSGGLHSSGKGGYGNLAPVVTNDIDLNSLSLEEQEARAKLHTHEHGFMTGKGGAGNYHMKAPVEENGRGRDSNRSNGGGLIQNIFRSLSRSTGKRE</sequence>
<evidence type="ECO:0000313" key="1">
    <source>
        <dbReference type="EMBL" id="KAJ9123590.1"/>
    </source>
</evidence>
<dbReference type="EMBL" id="JASBWV010000012">
    <property type="protein sequence ID" value="KAJ9123590.1"/>
    <property type="molecule type" value="Genomic_DNA"/>
</dbReference>
<keyword evidence="2" id="KW-1185">Reference proteome</keyword>
<proteinExistence type="predicted"/>
<evidence type="ECO:0000313" key="2">
    <source>
        <dbReference type="Proteomes" id="UP001234202"/>
    </source>
</evidence>
<accession>A0ACC2XJ25</accession>